<accession>A0AAC9N6G9</accession>
<dbReference type="Pfam" id="PF21082">
    <property type="entry name" value="MS_channel_3rd"/>
    <property type="match status" value="1"/>
</dbReference>
<dbReference type="InterPro" id="IPR023408">
    <property type="entry name" value="MscS_beta-dom_sf"/>
</dbReference>
<dbReference type="PANTHER" id="PTHR30347:SF1">
    <property type="entry name" value="MECHANOSENSITIVE CHANNEL MSCK"/>
    <property type="match status" value="1"/>
</dbReference>
<keyword evidence="6 8" id="KW-0472">Membrane</keyword>
<dbReference type="InterPro" id="IPR006685">
    <property type="entry name" value="MscS_channel_2nd"/>
</dbReference>
<feature type="transmembrane region" description="Helical" evidence="8">
    <location>
        <begin position="21"/>
        <end position="38"/>
    </location>
</feature>
<dbReference type="AlphaFoldDB" id="A0AAC9N6G9"/>
<dbReference type="RefSeq" id="WP_035632859.1">
    <property type="nucleotide sequence ID" value="NZ_CP017479.1"/>
</dbReference>
<dbReference type="SUPFAM" id="SSF50182">
    <property type="entry name" value="Sm-like ribonucleoproteins"/>
    <property type="match status" value="1"/>
</dbReference>
<keyword evidence="4 8" id="KW-0812">Transmembrane</keyword>
<evidence type="ECO:0008006" key="13">
    <source>
        <dbReference type="Google" id="ProtNLM"/>
    </source>
</evidence>
<comment type="similarity">
    <text evidence="2">Belongs to the MscS (TC 1.A.23) family.</text>
</comment>
<feature type="transmembrane region" description="Helical" evidence="8">
    <location>
        <begin position="363"/>
        <end position="380"/>
    </location>
</feature>
<evidence type="ECO:0000256" key="5">
    <source>
        <dbReference type="ARBA" id="ARBA00022989"/>
    </source>
</evidence>
<evidence type="ECO:0000256" key="6">
    <source>
        <dbReference type="ARBA" id="ARBA00023136"/>
    </source>
</evidence>
<dbReference type="SUPFAM" id="SSF82861">
    <property type="entry name" value="Mechanosensitive channel protein MscS (YggB), transmembrane region"/>
    <property type="match status" value="1"/>
</dbReference>
<dbReference type="InterPro" id="IPR010920">
    <property type="entry name" value="LSM_dom_sf"/>
</dbReference>
<keyword evidence="7" id="KW-0175">Coiled coil</keyword>
<dbReference type="SUPFAM" id="SSF82689">
    <property type="entry name" value="Mechanosensitive channel protein MscS (YggB), C-terminal domain"/>
    <property type="match status" value="1"/>
</dbReference>
<feature type="transmembrane region" description="Helical" evidence="8">
    <location>
        <begin position="532"/>
        <end position="553"/>
    </location>
</feature>
<feature type="domain" description="Mechanosensitive ion channel MscS C-terminal" evidence="10">
    <location>
        <begin position="735"/>
        <end position="816"/>
    </location>
</feature>
<sequence length="843" mass="96669">MKSFDVKHNNTFPKKSKISHFTLKTISILVIAFLHISLCYANEINSNVISKGKKTQENKGDSIESMLKRNEKNSHLLFKENKINKEHSLLFDAIYKNIQTADITLKTGIDYKGFTSELDYVIKLKKTAIDGIIQNKNEFQTLRNITVTSVMLKELQARIEIQLAKINKNRTELSEMQSKIDSLTIKDALFILPKDQLNRRLYYDRYSQMSSDVNLLNKRFKDALDSIIKIQIIASNFKNDLQKDVIETDNIRKNEFVNLLSPDGNIFKPSSNKMSFYESFYYSLSKEVIVLLFFISNHINTILWMFLFILALIAYLITLKNKYKNGNLYYDIQLSKKIFKHPIACSVLISFTLFNFSFAFPPFAFTALVWLISMIALTIANKDYYGKKEMAVWGIYFIFIFLALFDNNILLHSVKEVFLILLLSFGIAAFNFYILKKDTGYINPMFRYTLYTVILFEIAAMLFIIFENNYNFGKLLMIVGATTILMYYLFVNTYRLIFDIINYSDFLKESDQERQMDIDHLEDNALNPKTNILFILCWLITISKSSYFFHSIVDPVVEFFTMTRTVGDINYSFKSIFLFFFILITAVFIAKIVSFLTSNTFASSNNSRGNKFGNWLLLVQITIFTVGLSLAFISSGIPIDRLTIIISALGVGIGFGLQTLVNNLVSGLIIAFEKPVNIGDVIEISGQMVKMKSIGIRSSVVTSFDGADVVIPNGDLLSQHLTNWTLSSNKKRTDIAIRVAFGTNLEQAKTLLFDILKSNSEVLQNPEPIVWVTEFNSSAINIVVKFWVSHIDFSSDVKSELIIAIDAVFRENNIEIPFPKEDIYMLNKKIQKKPVARKTIISF</sequence>
<feature type="transmembrane region" description="Helical" evidence="8">
    <location>
        <begin position="615"/>
        <end position="637"/>
    </location>
</feature>
<feature type="transmembrane region" description="Helical" evidence="8">
    <location>
        <begin position="643"/>
        <end position="665"/>
    </location>
</feature>
<feature type="transmembrane region" description="Helical" evidence="8">
    <location>
        <begin position="417"/>
        <end position="436"/>
    </location>
</feature>
<dbReference type="InterPro" id="IPR052702">
    <property type="entry name" value="MscS-like_channel"/>
</dbReference>
<feature type="transmembrane region" description="Helical" evidence="8">
    <location>
        <begin position="573"/>
        <end position="594"/>
    </location>
</feature>
<dbReference type="Gene3D" id="1.10.287.1260">
    <property type="match status" value="1"/>
</dbReference>
<dbReference type="Gene3D" id="2.30.30.60">
    <property type="match status" value="1"/>
</dbReference>
<evidence type="ECO:0000256" key="8">
    <source>
        <dbReference type="SAM" id="Phobius"/>
    </source>
</evidence>
<evidence type="ECO:0000256" key="3">
    <source>
        <dbReference type="ARBA" id="ARBA00022475"/>
    </source>
</evidence>
<feature type="transmembrane region" description="Helical" evidence="8">
    <location>
        <begin position="392"/>
        <end position="411"/>
    </location>
</feature>
<dbReference type="PANTHER" id="PTHR30347">
    <property type="entry name" value="POTASSIUM CHANNEL RELATED"/>
    <property type="match status" value="1"/>
</dbReference>
<feature type="coiled-coil region" evidence="7">
    <location>
        <begin position="152"/>
        <end position="186"/>
    </location>
</feature>
<evidence type="ECO:0000256" key="7">
    <source>
        <dbReference type="SAM" id="Coils"/>
    </source>
</evidence>
<dbReference type="GO" id="GO:0008381">
    <property type="term" value="F:mechanosensitive monoatomic ion channel activity"/>
    <property type="evidence" value="ECO:0007669"/>
    <property type="project" value="UniProtKB-ARBA"/>
</dbReference>
<feature type="domain" description="Mechanosensitive ion channel MscS" evidence="9">
    <location>
        <begin position="659"/>
        <end position="725"/>
    </location>
</feature>
<evidence type="ECO:0000256" key="4">
    <source>
        <dbReference type="ARBA" id="ARBA00022692"/>
    </source>
</evidence>
<dbReference type="Pfam" id="PF00924">
    <property type="entry name" value="MS_channel_2nd"/>
    <property type="match status" value="1"/>
</dbReference>
<dbReference type="InterPro" id="IPR011066">
    <property type="entry name" value="MscS_channel_C_sf"/>
</dbReference>
<keyword evidence="5 8" id="KW-1133">Transmembrane helix</keyword>
<gene>
    <name evidence="11" type="ORF">EM308_04560</name>
</gene>
<name>A0AAC9N6G9_9FLAO</name>
<dbReference type="GO" id="GO:0005886">
    <property type="term" value="C:plasma membrane"/>
    <property type="evidence" value="ECO:0007669"/>
    <property type="project" value="UniProtKB-SubCell"/>
</dbReference>
<dbReference type="EMBL" id="CP017479">
    <property type="protein sequence ID" value="AOW08833.1"/>
    <property type="molecule type" value="Genomic_DNA"/>
</dbReference>
<evidence type="ECO:0000313" key="12">
    <source>
        <dbReference type="Proteomes" id="UP000175968"/>
    </source>
</evidence>
<evidence type="ECO:0000313" key="11">
    <source>
        <dbReference type="EMBL" id="AOW08833.1"/>
    </source>
</evidence>
<comment type="subcellular location">
    <subcellularLocation>
        <location evidence="1">Cell membrane</location>
        <topology evidence="1">Multi-pass membrane protein</topology>
    </subcellularLocation>
</comment>
<keyword evidence="3" id="KW-1003">Cell membrane</keyword>
<evidence type="ECO:0000256" key="1">
    <source>
        <dbReference type="ARBA" id="ARBA00004651"/>
    </source>
</evidence>
<proteinExistence type="inferred from homology"/>
<evidence type="ECO:0000259" key="9">
    <source>
        <dbReference type="Pfam" id="PF00924"/>
    </source>
</evidence>
<dbReference type="InterPro" id="IPR049278">
    <property type="entry name" value="MS_channel_C"/>
</dbReference>
<organism evidence="11 12">
    <name type="scientific">Flavobacterium gilvum</name>
    <dbReference type="NCBI Taxonomy" id="1492737"/>
    <lineage>
        <taxon>Bacteria</taxon>
        <taxon>Pseudomonadati</taxon>
        <taxon>Bacteroidota</taxon>
        <taxon>Flavobacteriia</taxon>
        <taxon>Flavobacteriales</taxon>
        <taxon>Flavobacteriaceae</taxon>
        <taxon>Flavobacterium</taxon>
    </lineage>
</organism>
<dbReference type="InterPro" id="IPR011014">
    <property type="entry name" value="MscS_channel_TM-2"/>
</dbReference>
<dbReference type="KEGG" id="fgl:EM308_04560"/>
<feature type="transmembrane region" description="Helical" evidence="8">
    <location>
        <begin position="472"/>
        <end position="491"/>
    </location>
</feature>
<protein>
    <recommendedName>
        <fullName evidence="13">Mechanosensitive ion channel</fullName>
    </recommendedName>
</protein>
<feature type="transmembrane region" description="Helical" evidence="8">
    <location>
        <begin position="288"/>
        <end position="317"/>
    </location>
</feature>
<dbReference type="Proteomes" id="UP000175968">
    <property type="component" value="Chromosome"/>
</dbReference>
<dbReference type="Gene3D" id="3.30.70.100">
    <property type="match status" value="1"/>
</dbReference>
<evidence type="ECO:0000256" key="2">
    <source>
        <dbReference type="ARBA" id="ARBA00008017"/>
    </source>
</evidence>
<evidence type="ECO:0000259" key="10">
    <source>
        <dbReference type="Pfam" id="PF21082"/>
    </source>
</evidence>
<keyword evidence="12" id="KW-1185">Reference proteome</keyword>
<feature type="transmembrane region" description="Helical" evidence="8">
    <location>
        <begin position="448"/>
        <end position="466"/>
    </location>
</feature>
<reference evidence="11 12" key="1">
    <citation type="submission" date="2016-10" db="EMBL/GenBank/DDBJ databases">
        <title>Flavobacterium gilvum sp. nov., isolated from stream water.</title>
        <authorList>
            <person name="Shin S.-K."/>
            <person name="Cho Y.-J."/>
            <person name="Yi H."/>
        </authorList>
    </citation>
    <scope>NUCLEOTIDE SEQUENCE [LARGE SCALE GENOMIC DNA]</scope>
    <source>
        <strain evidence="11 12">EM1308</strain>
    </source>
</reference>